<protein>
    <submittedName>
        <fullName evidence="2">Sulfotransferase domain-containing protein</fullName>
    </submittedName>
</protein>
<dbReference type="EMBL" id="FNAO01000007">
    <property type="protein sequence ID" value="SDE76813.1"/>
    <property type="molecule type" value="Genomic_DNA"/>
</dbReference>
<accession>A0A1G7FLQ1</accession>
<dbReference type="InterPro" id="IPR000863">
    <property type="entry name" value="Sulfotransferase_dom"/>
</dbReference>
<evidence type="ECO:0000259" key="1">
    <source>
        <dbReference type="Pfam" id="PF00685"/>
    </source>
</evidence>
<feature type="domain" description="Sulfotransferase" evidence="1">
    <location>
        <begin position="46"/>
        <end position="304"/>
    </location>
</feature>
<gene>
    <name evidence="2" type="ORF">SAMN05421636_107182</name>
</gene>
<dbReference type="STRING" id="641691.SAMN05421636_107182"/>
<dbReference type="RefSeq" id="WP_091870498.1">
    <property type="nucleotide sequence ID" value="NZ_FNAO01000007.1"/>
</dbReference>
<sequence length="341" mass="39744">MASYSTSDKFLHKFYLSNYGISKATLEMEEILHGAKAKQLQIRQYVFVSGLARSGTTAVMNKIFGTSEYASLQYSNMPFLLSPNLWKRKSKIESHERAHNDGIIIDGNSPEEFDEYFWKAFLKDSYIKKEGLEPHEVEDDVLDKYLTYVSLICLAKGKEKYISKNNNNVLRLSALKKIEHHKTIILFRDPLTHAASLMKLDKSFSKNQEEDPFALDYFNYLGHHEFGLNHKPFLLTREFAKYRQQFAKDSINYWLAIWLNYYSYILAQPNAALLLVSFEDLIQSPDVVYNYIFDALDIKNELVQSKKHRPSTYPTLDCDKGLLIKCQDVYKQLSTLRKYQV</sequence>
<dbReference type="SUPFAM" id="SSF52540">
    <property type="entry name" value="P-loop containing nucleoside triphosphate hydrolases"/>
    <property type="match status" value="1"/>
</dbReference>
<keyword evidence="2" id="KW-0808">Transferase</keyword>
<dbReference type="InterPro" id="IPR027417">
    <property type="entry name" value="P-loop_NTPase"/>
</dbReference>
<proteinExistence type="predicted"/>
<dbReference type="Proteomes" id="UP000199109">
    <property type="component" value="Unassembled WGS sequence"/>
</dbReference>
<keyword evidence="3" id="KW-1185">Reference proteome</keyword>
<reference evidence="2 3" key="1">
    <citation type="submission" date="2016-10" db="EMBL/GenBank/DDBJ databases">
        <authorList>
            <person name="de Groot N.N."/>
        </authorList>
    </citation>
    <scope>NUCLEOTIDE SEQUENCE [LARGE SCALE GENOMIC DNA]</scope>
    <source>
        <strain evidence="2 3">DSM 23421</strain>
    </source>
</reference>
<dbReference type="GO" id="GO:0008146">
    <property type="term" value="F:sulfotransferase activity"/>
    <property type="evidence" value="ECO:0007669"/>
    <property type="project" value="InterPro"/>
</dbReference>
<evidence type="ECO:0000313" key="2">
    <source>
        <dbReference type="EMBL" id="SDE76813.1"/>
    </source>
</evidence>
<evidence type="ECO:0000313" key="3">
    <source>
        <dbReference type="Proteomes" id="UP000199109"/>
    </source>
</evidence>
<dbReference type="Gene3D" id="3.40.50.300">
    <property type="entry name" value="P-loop containing nucleotide triphosphate hydrolases"/>
    <property type="match status" value="1"/>
</dbReference>
<name>A0A1G7FLQ1_9FLAO</name>
<organism evidence="2 3">
    <name type="scientific">Pricia antarctica</name>
    <dbReference type="NCBI Taxonomy" id="641691"/>
    <lineage>
        <taxon>Bacteria</taxon>
        <taxon>Pseudomonadati</taxon>
        <taxon>Bacteroidota</taxon>
        <taxon>Flavobacteriia</taxon>
        <taxon>Flavobacteriales</taxon>
        <taxon>Flavobacteriaceae</taxon>
        <taxon>Pricia</taxon>
    </lineage>
</organism>
<dbReference type="OrthoDB" id="1441538at2"/>
<dbReference type="AlphaFoldDB" id="A0A1G7FLQ1"/>
<dbReference type="Pfam" id="PF00685">
    <property type="entry name" value="Sulfotransfer_1"/>
    <property type="match status" value="1"/>
</dbReference>